<gene>
    <name evidence="1" type="ORF">SAMN05216275_10573</name>
</gene>
<protein>
    <recommendedName>
        <fullName evidence="3">Tail assembly chaperone</fullName>
    </recommendedName>
</protein>
<dbReference type="Proteomes" id="UP000199111">
    <property type="component" value="Unassembled WGS sequence"/>
</dbReference>
<name>A0A1I3LBJ1_9ACTN</name>
<accession>A0A1I3LBJ1</accession>
<dbReference type="AlphaFoldDB" id="A0A1I3LBJ1"/>
<dbReference type="GeneID" id="96297606"/>
<keyword evidence="2" id="KW-1185">Reference proteome</keyword>
<reference evidence="2" key="1">
    <citation type="submission" date="2016-10" db="EMBL/GenBank/DDBJ databases">
        <authorList>
            <person name="Varghese N."/>
            <person name="Submissions S."/>
        </authorList>
    </citation>
    <scope>NUCLEOTIDE SEQUENCE [LARGE SCALE GENOMIC DNA]</scope>
    <source>
        <strain evidence="2">CGMCC 4.2126</strain>
    </source>
</reference>
<evidence type="ECO:0008006" key="3">
    <source>
        <dbReference type="Google" id="ProtNLM"/>
    </source>
</evidence>
<organism evidence="1 2">
    <name type="scientific">Streptosporangium canum</name>
    <dbReference type="NCBI Taxonomy" id="324952"/>
    <lineage>
        <taxon>Bacteria</taxon>
        <taxon>Bacillati</taxon>
        <taxon>Actinomycetota</taxon>
        <taxon>Actinomycetes</taxon>
        <taxon>Streptosporangiales</taxon>
        <taxon>Streptosporangiaceae</taxon>
        <taxon>Streptosporangium</taxon>
    </lineage>
</organism>
<evidence type="ECO:0000313" key="1">
    <source>
        <dbReference type="EMBL" id="SFI81795.1"/>
    </source>
</evidence>
<sequence length="113" mass="12428">MAVLRYEDLVEEVERETADKGLPFLAKDGKTVILRPIMLLGKEELKVVQALLKVIGDDTADTFARIDAMENMLIAAADKKDSLKKSLADLPPQIRTKVFNAWMEAGKGPEASA</sequence>
<dbReference type="EMBL" id="FOQY01000005">
    <property type="protein sequence ID" value="SFI81795.1"/>
    <property type="molecule type" value="Genomic_DNA"/>
</dbReference>
<dbReference type="RefSeq" id="WP_093886557.1">
    <property type="nucleotide sequence ID" value="NZ_FOQY01000005.1"/>
</dbReference>
<proteinExistence type="predicted"/>
<evidence type="ECO:0000313" key="2">
    <source>
        <dbReference type="Proteomes" id="UP000199111"/>
    </source>
</evidence>